<organism evidence="2 3">
    <name type="scientific">Plectus sambesii</name>
    <dbReference type="NCBI Taxonomy" id="2011161"/>
    <lineage>
        <taxon>Eukaryota</taxon>
        <taxon>Metazoa</taxon>
        <taxon>Ecdysozoa</taxon>
        <taxon>Nematoda</taxon>
        <taxon>Chromadorea</taxon>
        <taxon>Plectida</taxon>
        <taxon>Plectina</taxon>
        <taxon>Plectoidea</taxon>
        <taxon>Plectidae</taxon>
        <taxon>Plectus</taxon>
    </lineage>
</organism>
<dbReference type="Proteomes" id="UP000887566">
    <property type="component" value="Unplaced"/>
</dbReference>
<evidence type="ECO:0000256" key="1">
    <source>
        <dbReference type="SAM" id="MobiDB-lite"/>
    </source>
</evidence>
<dbReference type="WBParaSite" id="PSAMB.scaffold196size66982.g3201.t1">
    <property type="protein sequence ID" value="PSAMB.scaffold196size66982.g3201.t1"/>
    <property type="gene ID" value="PSAMB.scaffold196size66982.g3201"/>
</dbReference>
<protein>
    <submittedName>
        <fullName evidence="3">Uncharacterized protein</fullName>
    </submittedName>
</protein>
<keyword evidence="2" id="KW-1185">Reference proteome</keyword>
<evidence type="ECO:0000313" key="3">
    <source>
        <dbReference type="WBParaSite" id="PSAMB.scaffold196size66982.g3201.t1"/>
    </source>
</evidence>
<feature type="region of interest" description="Disordered" evidence="1">
    <location>
        <begin position="81"/>
        <end position="106"/>
    </location>
</feature>
<sequence>MTWRTARPANTPRFVDRHCCARIGSSVGASTFRSHYSGLSRVCALLTLDRRSGLECPPITPLSAIGGAFEAFAGHTMAVRRKNTGAGERSRERSSARRRPNPEATRTTFAAPNTLRALTNAAPPLFAAGMATETAPPKRLVGGASAETAGVRTTDFVALLQAALTTRPINRAACSSHQG</sequence>
<accession>A0A914VHC0</accession>
<name>A0A914VHC0_9BILA</name>
<evidence type="ECO:0000313" key="2">
    <source>
        <dbReference type="Proteomes" id="UP000887566"/>
    </source>
</evidence>
<proteinExistence type="predicted"/>
<dbReference type="AlphaFoldDB" id="A0A914VHC0"/>
<reference evidence="3" key="1">
    <citation type="submission" date="2022-11" db="UniProtKB">
        <authorList>
            <consortium name="WormBaseParasite"/>
        </authorList>
    </citation>
    <scope>IDENTIFICATION</scope>
</reference>